<feature type="region of interest" description="Disordered" evidence="7">
    <location>
        <begin position="47"/>
        <end position="87"/>
    </location>
</feature>
<dbReference type="GO" id="GO:0000976">
    <property type="term" value="F:transcription cis-regulatory region binding"/>
    <property type="evidence" value="ECO:0007669"/>
    <property type="project" value="TreeGrafter"/>
</dbReference>
<keyword evidence="4" id="KW-0238">DNA-binding</keyword>
<proteinExistence type="predicted"/>
<dbReference type="EMBL" id="KZ559225">
    <property type="protein sequence ID" value="PLB33159.1"/>
    <property type="molecule type" value="Genomic_DNA"/>
</dbReference>
<dbReference type="GO" id="GO:0005634">
    <property type="term" value="C:nucleus"/>
    <property type="evidence" value="ECO:0007669"/>
    <property type="project" value="UniProtKB-SubCell"/>
</dbReference>
<protein>
    <submittedName>
        <fullName evidence="8">Putative Zn(II)2Cys6 transcription factor</fullName>
    </submittedName>
</protein>
<keyword evidence="9" id="KW-1185">Reference proteome</keyword>
<dbReference type="OrthoDB" id="8062037at2759"/>
<organism evidence="8 9">
    <name type="scientific">Aspergillus candidus</name>
    <dbReference type="NCBI Taxonomy" id="41067"/>
    <lineage>
        <taxon>Eukaryota</taxon>
        <taxon>Fungi</taxon>
        <taxon>Dikarya</taxon>
        <taxon>Ascomycota</taxon>
        <taxon>Pezizomycotina</taxon>
        <taxon>Eurotiomycetes</taxon>
        <taxon>Eurotiomycetidae</taxon>
        <taxon>Eurotiales</taxon>
        <taxon>Aspergillaceae</taxon>
        <taxon>Aspergillus</taxon>
        <taxon>Aspergillus subgen. Circumdati</taxon>
    </lineage>
</organism>
<dbReference type="GeneID" id="36524297"/>
<evidence type="ECO:0000313" key="8">
    <source>
        <dbReference type="EMBL" id="PLB33159.1"/>
    </source>
</evidence>
<accession>A0A2I2EXR2</accession>
<evidence type="ECO:0000256" key="6">
    <source>
        <dbReference type="ARBA" id="ARBA00023242"/>
    </source>
</evidence>
<dbReference type="Proteomes" id="UP000234585">
    <property type="component" value="Unassembled WGS sequence"/>
</dbReference>
<dbReference type="GO" id="GO:0000981">
    <property type="term" value="F:DNA-binding transcription factor activity, RNA polymerase II-specific"/>
    <property type="evidence" value="ECO:0007669"/>
    <property type="project" value="TreeGrafter"/>
</dbReference>
<evidence type="ECO:0000256" key="2">
    <source>
        <dbReference type="ARBA" id="ARBA00022833"/>
    </source>
</evidence>
<keyword evidence="5" id="KW-0804">Transcription</keyword>
<reference evidence="8 9" key="1">
    <citation type="submission" date="2017-12" db="EMBL/GenBank/DDBJ databases">
        <authorList>
            <consortium name="DOE Joint Genome Institute"/>
            <person name="Haridas S."/>
            <person name="Kjaerbolling I."/>
            <person name="Vesth T.C."/>
            <person name="Frisvad J.C."/>
            <person name="Nybo J.L."/>
            <person name="Theobald S."/>
            <person name="Kuo A."/>
            <person name="Bowyer P."/>
            <person name="Matsuda Y."/>
            <person name="Mondo S."/>
            <person name="Lyhne E.K."/>
            <person name="Kogle M.E."/>
            <person name="Clum A."/>
            <person name="Lipzen A."/>
            <person name="Salamov A."/>
            <person name="Ngan C.Y."/>
            <person name="Daum C."/>
            <person name="Chiniquy J."/>
            <person name="Barry K."/>
            <person name="LaButti K."/>
            <person name="Simmons B.A."/>
            <person name="Magnuson J.K."/>
            <person name="Mortensen U.H."/>
            <person name="Larsen T.O."/>
            <person name="Grigoriev I.V."/>
            <person name="Baker S.E."/>
            <person name="Andersen M.R."/>
            <person name="Nordberg H.P."/>
            <person name="Cantor M.N."/>
            <person name="Hua S.X."/>
        </authorList>
    </citation>
    <scope>NUCLEOTIDE SEQUENCE [LARGE SCALE GENOMIC DNA]</scope>
    <source>
        <strain evidence="8 9">CBS 102.13</strain>
    </source>
</reference>
<dbReference type="PANTHER" id="PTHR31845">
    <property type="entry name" value="FINGER DOMAIN PROTEIN, PUTATIVE-RELATED"/>
    <property type="match status" value="1"/>
</dbReference>
<evidence type="ECO:0000256" key="3">
    <source>
        <dbReference type="ARBA" id="ARBA00023015"/>
    </source>
</evidence>
<evidence type="ECO:0000256" key="4">
    <source>
        <dbReference type="ARBA" id="ARBA00023125"/>
    </source>
</evidence>
<keyword evidence="2" id="KW-0862">Zinc</keyword>
<gene>
    <name evidence="8" type="ORF">BDW47DRAFT_130591</name>
</gene>
<comment type="subcellular location">
    <subcellularLocation>
        <location evidence="1">Nucleus</location>
    </subcellularLocation>
</comment>
<keyword evidence="3" id="KW-0805">Transcription regulation</keyword>
<dbReference type="STRING" id="41067.A0A2I2EXR2"/>
<evidence type="ECO:0000256" key="1">
    <source>
        <dbReference type="ARBA" id="ARBA00004123"/>
    </source>
</evidence>
<dbReference type="AlphaFoldDB" id="A0A2I2EXR2"/>
<keyword evidence="6" id="KW-0539">Nucleus</keyword>
<evidence type="ECO:0000256" key="7">
    <source>
        <dbReference type="SAM" id="MobiDB-lite"/>
    </source>
</evidence>
<sequence length="677" mass="75908">MPCLRCQKSGKSCIDAASQPGKRHRQFNSRILEMESRIEMILSSAELQESAGENSRTTVDAAPSSPIRSPSEWSHNTQQHDRNSSMGSVIPFNGSPWMEDLKSSIQSWLDDNITDLDDRTTETIFSRYLTNMASRFPVVVFPPGTTAADVRSNNPVLFLAILDVASSGFCALETQRKLRKVIVKAYVHCMLRTEQYTLGLLQALIVSATWYRTTEPVEPGEQMDIYQISHTAANMALIMRLGESLSAKPWGGSMFPRREKNKGPGSAFQAGSLQARRVWLGCHYICSNTSMSLRAPNVMRWTRLMDECLGVLETCPAALPSDRLLCQHIRLQHITEEFAMHLSSEETSAPGKSRANQIQVTHRAFKRQLSEWRRNFADGWDDSLEFSYHFSCLYINEVAHCAAMNDGVPGEDNTERSAPPSQIVVIESHAIAEFIETIDNIFRVFTSLDMSTIRALPAMYLIRIIYTFIILVKLHFAAAKLPPQDAMLQVDRLRVSERLNSVIQMTAGWGSLWPATKLTTVFIRMRSWLERGDEGNRQRLQQAGSWLTAWELKPPSPGSKDVDTMAFPLEPPPLGIGFPIAPPPFQTMARATESRFPRKAGPDLMADEDAPLAAGQRLGDLLDIDQIDDDTSYMGMDWSQLSQMGLDLYNLDAPFSPISPSFDSDAAMKEHFSDRNK</sequence>
<evidence type="ECO:0000256" key="5">
    <source>
        <dbReference type="ARBA" id="ARBA00023163"/>
    </source>
</evidence>
<dbReference type="InterPro" id="IPR051089">
    <property type="entry name" value="prtT"/>
</dbReference>
<dbReference type="RefSeq" id="XP_024667171.1">
    <property type="nucleotide sequence ID" value="XM_024817137.1"/>
</dbReference>
<dbReference type="PANTHER" id="PTHR31845:SF39">
    <property type="entry name" value="TRANSCRIPTION FACTOR PBCR-RELATED"/>
    <property type="match status" value="1"/>
</dbReference>
<evidence type="ECO:0000313" key="9">
    <source>
        <dbReference type="Proteomes" id="UP000234585"/>
    </source>
</evidence>
<feature type="compositionally biased region" description="Polar residues" evidence="7">
    <location>
        <begin position="47"/>
        <end position="58"/>
    </location>
</feature>
<name>A0A2I2EXR2_ASPCN</name>
<feature type="compositionally biased region" description="Polar residues" evidence="7">
    <location>
        <begin position="66"/>
        <end position="77"/>
    </location>
</feature>